<dbReference type="GO" id="GO:0003743">
    <property type="term" value="F:translation initiation factor activity"/>
    <property type="evidence" value="ECO:0007669"/>
    <property type="project" value="UniProtKB-KW"/>
</dbReference>
<comment type="similarity">
    <text evidence="1">Belongs to the IF-3 family.</text>
</comment>
<dbReference type="InterPro" id="IPR036787">
    <property type="entry name" value="T_IF-3_N_sf"/>
</dbReference>
<dbReference type="SUPFAM" id="SSF55200">
    <property type="entry name" value="Translation initiation factor IF3, C-terminal domain"/>
    <property type="match status" value="1"/>
</dbReference>
<dbReference type="PANTHER" id="PTHR10938">
    <property type="entry name" value="TRANSLATION INITIATION FACTOR IF-3"/>
    <property type="match status" value="1"/>
</dbReference>
<dbReference type="Pfam" id="PF00707">
    <property type="entry name" value="IF3_C"/>
    <property type="match status" value="1"/>
</dbReference>
<dbReference type="GO" id="GO:0032790">
    <property type="term" value="P:ribosome disassembly"/>
    <property type="evidence" value="ECO:0007669"/>
    <property type="project" value="TreeGrafter"/>
</dbReference>
<reference evidence="5" key="1">
    <citation type="submission" date="2022-02" db="EMBL/GenBank/DDBJ databases">
        <authorList>
            <person name="Giguere J D."/>
        </authorList>
    </citation>
    <scope>NUCLEOTIDE SEQUENCE</scope>
    <source>
        <strain evidence="5">CCAP 1055/1</strain>
    </source>
</reference>
<dbReference type="GO" id="GO:0043022">
    <property type="term" value="F:ribosome binding"/>
    <property type="evidence" value="ECO:0007669"/>
    <property type="project" value="TreeGrafter"/>
</dbReference>
<name>A0A8J9X6I1_PHATR</name>
<dbReference type="InterPro" id="IPR036788">
    <property type="entry name" value="T_IF-3_C_sf"/>
</dbReference>
<sequence length="304" mass="33806">MLCVMLRTQAKLSNIVKGWHRASRGGGNTRKGKTVYTIYSPAQVHHRQTRFGIGLLGHACLSYHCMAIVSKSLTLGKENSFRKAEFRHARFFAAQSPSPDKHASSGATPLVNEYLIAALMRQTQASSAHNAQVRLLIDSPPAVKEKTGDCKPRTISVVVSLSEAIKKSIELDKDLIEIALDHEIPVVKLANIKVLEYKQSKILQKKKSSILPEKEFRFRAGIAENDMTRKVDKMTEALGKGHKCLVQIRCRRRELLVDPQAARTTIQRVLDAVKDVGEPLKAPTIHPEGTSAQLYLQPMSKKKA</sequence>
<proteinExistence type="inferred from homology"/>
<dbReference type="PANTHER" id="PTHR10938:SF0">
    <property type="entry name" value="TRANSLATION INITIATION FACTOR IF-3, MITOCHONDRIAL"/>
    <property type="match status" value="1"/>
</dbReference>
<organism evidence="5">
    <name type="scientific">Phaeodactylum tricornutum</name>
    <name type="common">Diatom</name>
    <dbReference type="NCBI Taxonomy" id="2850"/>
    <lineage>
        <taxon>Eukaryota</taxon>
        <taxon>Sar</taxon>
        <taxon>Stramenopiles</taxon>
        <taxon>Ochrophyta</taxon>
        <taxon>Bacillariophyta</taxon>
        <taxon>Bacillariophyceae</taxon>
        <taxon>Bacillariophycidae</taxon>
        <taxon>Naviculales</taxon>
        <taxon>Phaeodactylaceae</taxon>
        <taxon>Phaeodactylum</taxon>
    </lineage>
</organism>
<evidence type="ECO:0000313" key="5">
    <source>
        <dbReference type="EMBL" id="CAG9288860.1"/>
    </source>
</evidence>
<dbReference type="InterPro" id="IPR019815">
    <property type="entry name" value="Translation_initiation_fac_3_C"/>
</dbReference>
<dbReference type="Gene3D" id="3.30.110.10">
    <property type="entry name" value="Translation initiation factor 3 (IF-3), C-terminal domain"/>
    <property type="match status" value="1"/>
</dbReference>
<evidence type="ECO:0000256" key="3">
    <source>
        <dbReference type="ARBA" id="ARBA00022917"/>
    </source>
</evidence>
<dbReference type="InterPro" id="IPR001288">
    <property type="entry name" value="Translation_initiation_fac_3"/>
</dbReference>
<dbReference type="SUPFAM" id="SSF54364">
    <property type="entry name" value="Translation initiation factor IF3, N-terminal domain"/>
    <property type="match status" value="1"/>
</dbReference>
<feature type="domain" description="Translation initiation factor 3 C-terminal" evidence="4">
    <location>
        <begin position="214"/>
        <end position="298"/>
    </location>
</feature>
<keyword evidence="2" id="KW-0396">Initiation factor</keyword>
<keyword evidence="3" id="KW-0648">Protein biosynthesis</keyword>
<evidence type="ECO:0000256" key="2">
    <source>
        <dbReference type="ARBA" id="ARBA00022540"/>
    </source>
</evidence>
<dbReference type="NCBIfam" id="TIGR00168">
    <property type="entry name" value="infC"/>
    <property type="match status" value="1"/>
</dbReference>
<protein>
    <recommendedName>
        <fullName evidence="4">Translation initiation factor 3 C-terminal domain-containing protein</fullName>
    </recommendedName>
</protein>
<dbReference type="Proteomes" id="UP000836788">
    <property type="component" value="Chromosome 4"/>
</dbReference>
<evidence type="ECO:0000259" key="4">
    <source>
        <dbReference type="Pfam" id="PF00707"/>
    </source>
</evidence>
<dbReference type="AlphaFoldDB" id="A0A8J9X6I1"/>
<gene>
    <name evidence="5" type="ORF">PTTT1_LOCUS39837</name>
</gene>
<evidence type="ECO:0000256" key="1">
    <source>
        <dbReference type="ARBA" id="ARBA00005439"/>
    </source>
</evidence>
<dbReference type="EMBL" id="OU594945">
    <property type="protein sequence ID" value="CAG9288860.1"/>
    <property type="molecule type" value="Genomic_DNA"/>
</dbReference>
<accession>A0A8J9X6I1</accession>
<dbReference type="Gene3D" id="3.10.20.80">
    <property type="entry name" value="Translation initiation factor 3 (IF-3), N-terminal domain"/>
    <property type="match status" value="1"/>
</dbReference>